<dbReference type="EMBL" id="CAEZWU010000036">
    <property type="protein sequence ID" value="CAB4662543.1"/>
    <property type="molecule type" value="Genomic_DNA"/>
</dbReference>
<dbReference type="SUPFAM" id="SSF75011">
    <property type="entry name" value="3-carboxy-cis,cis-mucoante lactonizing enzyme"/>
    <property type="match status" value="1"/>
</dbReference>
<dbReference type="InterPro" id="IPR015943">
    <property type="entry name" value="WD40/YVTN_repeat-like_dom_sf"/>
</dbReference>
<organism evidence="1">
    <name type="scientific">freshwater metagenome</name>
    <dbReference type="NCBI Taxonomy" id="449393"/>
    <lineage>
        <taxon>unclassified sequences</taxon>
        <taxon>metagenomes</taxon>
        <taxon>ecological metagenomes</taxon>
    </lineage>
</organism>
<name>A0A6J6LPQ2_9ZZZZ</name>
<dbReference type="AlphaFoldDB" id="A0A6J6LPQ2"/>
<sequence length="422" mass="45924">MSGYWNSSWSGEDGGPQRLQIASNALIPKISAASQLDVISRDAIAVTMAVVGPNDELFLQRFMPGPAVVSWVEKINPVTLEVITESEKLAGGPMWPGGIAAHANGSLYVVFGNHAHRLSTDLKVIASIELPRVRPYNSFVILPSGHLATKDFSGALPGQPNGTPMENTELLILDPEDLRIVERLELAEPSIARLSADGNDLYVVGDYSLIRVFWRDKKLSVDTTFNARYRTLEGQTFGWDAVITEDDAWFLDNGEGTQLFTGTFRGVGISTAPLHLVRVNKKSGKVTLTEIRGLPNGIIANPPVVDTKRQIVVGFDSGNGVISGFDYDEDSVSLRWSREQNHACHMLLSPNAGQIITADYRPELGCEQVVVLDITTGDEVARVSTTSPIQSAVFPAVGPHGDIYWCSMTTITRISVHSAEQR</sequence>
<reference evidence="1" key="1">
    <citation type="submission" date="2020-05" db="EMBL/GenBank/DDBJ databases">
        <authorList>
            <person name="Chiriac C."/>
            <person name="Salcher M."/>
            <person name="Ghai R."/>
            <person name="Kavagutti S V."/>
        </authorList>
    </citation>
    <scope>NUCLEOTIDE SEQUENCE</scope>
</reference>
<protein>
    <submittedName>
        <fullName evidence="1">Unannotated protein</fullName>
    </submittedName>
</protein>
<dbReference type="Gene3D" id="2.130.10.10">
    <property type="entry name" value="YVTN repeat-like/Quinoprotein amine dehydrogenase"/>
    <property type="match status" value="1"/>
</dbReference>
<gene>
    <name evidence="1" type="ORF">UFOPK2292_00352</name>
</gene>
<proteinExistence type="predicted"/>
<accession>A0A6J6LPQ2</accession>
<evidence type="ECO:0000313" key="1">
    <source>
        <dbReference type="EMBL" id="CAB4662543.1"/>
    </source>
</evidence>